<protein>
    <submittedName>
        <fullName evidence="1">Uncharacterized protein</fullName>
    </submittedName>
</protein>
<keyword evidence="2" id="KW-1185">Reference proteome</keyword>
<dbReference type="EMBL" id="CP069127">
    <property type="protein sequence ID" value="QRG68624.1"/>
    <property type="molecule type" value="Genomic_DNA"/>
</dbReference>
<evidence type="ECO:0000313" key="1">
    <source>
        <dbReference type="EMBL" id="QRG68624.1"/>
    </source>
</evidence>
<dbReference type="Proteomes" id="UP000596248">
    <property type="component" value="Chromosome"/>
</dbReference>
<proteinExistence type="predicted"/>
<name>A0ABX7FSE3_BRECH</name>
<organism evidence="1 2">
    <name type="scientific">Brevibacillus choshinensis</name>
    <dbReference type="NCBI Taxonomy" id="54911"/>
    <lineage>
        <taxon>Bacteria</taxon>
        <taxon>Bacillati</taxon>
        <taxon>Bacillota</taxon>
        <taxon>Bacilli</taxon>
        <taxon>Bacillales</taxon>
        <taxon>Paenibacillaceae</taxon>
        <taxon>Brevibacillus</taxon>
    </lineage>
</organism>
<dbReference type="RefSeq" id="WP_203355623.1">
    <property type="nucleotide sequence ID" value="NZ_CP069127.1"/>
</dbReference>
<sequence length="166" mass="19666">MAPETDLMNAIRSFCQQFEDHIKILNCNCNSKKFMDFEAEIKWSENEWIILRCEAKVASQTDGGEYKEKFNTVHKIFGEILKGRNLKQDGYTNKDNIVYGFLIHSRDVGFYKNQYCRMINDWNIFGEVFKSKFVIVFDSTAMKLDFYQWKNFWIDGVLVRSFSNAK</sequence>
<accession>A0ABX7FSE3</accession>
<reference evidence="1 2" key="1">
    <citation type="submission" date="2021-01" db="EMBL/GenBank/DDBJ databases">
        <title>Identification of strong promoters based on the transcriptome of Brevibacillus choshinensis.</title>
        <authorList>
            <person name="Yao D."/>
            <person name="Zhang K."/>
            <person name="Wu J."/>
        </authorList>
    </citation>
    <scope>NUCLEOTIDE SEQUENCE [LARGE SCALE GENOMIC DNA]</scope>
    <source>
        <strain evidence="1 2">HPD31-SP3</strain>
    </source>
</reference>
<gene>
    <name evidence="1" type="ORF">JNE38_05590</name>
</gene>
<evidence type="ECO:0000313" key="2">
    <source>
        <dbReference type="Proteomes" id="UP000596248"/>
    </source>
</evidence>